<feature type="compositionally biased region" description="Polar residues" evidence="1">
    <location>
        <begin position="1"/>
        <end position="12"/>
    </location>
</feature>
<dbReference type="EMBL" id="CP042906">
    <property type="protein sequence ID" value="QEX20086.1"/>
    <property type="molecule type" value="Genomic_DNA"/>
</dbReference>
<gene>
    <name evidence="3" type="ORF">FRZ44_54010</name>
</gene>
<dbReference type="Proteomes" id="UP000326202">
    <property type="component" value="Chromosome"/>
</dbReference>
<dbReference type="InterPro" id="IPR044240">
    <property type="entry name" value="STR4-like"/>
</dbReference>
<evidence type="ECO:0000256" key="1">
    <source>
        <dbReference type="SAM" id="MobiDB-lite"/>
    </source>
</evidence>
<dbReference type="Pfam" id="PF00581">
    <property type="entry name" value="Rhodanese"/>
    <property type="match status" value="1"/>
</dbReference>
<dbReference type="SUPFAM" id="SSF52821">
    <property type="entry name" value="Rhodanese/Cell cycle control phosphatase"/>
    <property type="match status" value="1"/>
</dbReference>
<dbReference type="Gene3D" id="3.40.250.10">
    <property type="entry name" value="Rhodanese-like domain"/>
    <property type="match status" value="1"/>
</dbReference>
<dbReference type="InterPro" id="IPR001763">
    <property type="entry name" value="Rhodanese-like_dom"/>
</dbReference>
<protein>
    <recommendedName>
        <fullName evidence="2">Rhodanese domain-containing protein</fullName>
    </recommendedName>
</protein>
<dbReference type="SMART" id="SM00450">
    <property type="entry name" value="RHOD"/>
    <property type="match status" value="1"/>
</dbReference>
<dbReference type="CDD" id="cd01522">
    <property type="entry name" value="RHOD_1"/>
    <property type="match status" value="1"/>
</dbReference>
<organism evidence="3 4">
    <name type="scientific">Hypericibacter terrae</name>
    <dbReference type="NCBI Taxonomy" id="2602015"/>
    <lineage>
        <taxon>Bacteria</taxon>
        <taxon>Pseudomonadati</taxon>
        <taxon>Pseudomonadota</taxon>
        <taxon>Alphaproteobacteria</taxon>
        <taxon>Rhodospirillales</taxon>
        <taxon>Dongiaceae</taxon>
        <taxon>Hypericibacter</taxon>
    </lineage>
</organism>
<dbReference type="AlphaFoldDB" id="A0A5J6MZE5"/>
<reference evidence="3 4" key="1">
    <citation type="submission" date="2019-08" db="EMBL/GenBank/DDBJ databases">
        <title>Hyperibacter terrae gen. nov., sp. nov. and Hyperibacter viscosus sp. nov., two new members in the family Rhodospirillaceae isolated from the rhizosphere of Hypericum perforatum.</title>
        <authorList>
            <person name="Noviana Z."/>
        </authorList>
    </citation>
    <scope>NUCLEOTIDE SEQUENCE [LARGE SCALE GENOMIC DNA]</scope>
    <source>
        <strain evidence="3 4">R5913</strain>
    </source>
</reference>
<evidence type="ECO:0000313" key="4">
    <source>
        <dbReference type="Proteomes" id="UP000326202"/>
    </source>
</evidence>
<sequence>MTLTLQGASSQGRGDKKMSYAGDVSPSQAWQMLSQDKPARLVDVRTRPEWGFVGVPDLSSAGKKTIFLSWQDYPTMQVNPAFAAEIAKAIPDKDTPILFLCRSGARSKAAAMALTAAGYSRCYNVSEGFEGGLDAEHHRGRAGGWKAAGLPWVQE</sequence>
<feature type="domain" description="Rhodanese" evidence="2">
    <location>
        <begin position="35"/>
        <end position="141"/>
    </location>
</feature>
<proteinExistence type="predicted"/>
<dbReference type="KEGG" id="htq:FRZ44_54010"/>
<name>A0A5J6MZE5_9PROT</name>
<feature type="region of interest" description="Disordered" evidence="1">
    <location>
        <begin position="1"/>
        <end position="22"/>
    </location>
</feature>
<dbReference type="PANTHER" id="PTHR47377:SF1">
    <property type="entry name" value="RHODANESE-LIKE DOMAIN-CONTAINING PROTEIN 4, CHLOROPLASTIC"/>
    <property type="match status" value="1"/>
</dbReference>
<dbReference type="InterPro" id="IPR036873">
    <property type="entry name" value="Rhodanese-like_dom_sf"/>
</dbReference>
<keyword evidence="4" id="KW-1185">Reference proteome</keyword>
<dbReference type="PROSITE" id="PS50206">
    <property type="entry name" value="RHODANESE_3"/>
    <property type="match status" value="1"/>
</dbReference>
<evidence type="ECO:0000313" key="3">
    <source>
        <dbReference type="EMBL" id="QEX20086.1"/>
    </source>
</evidence>
<evidence type="ECO:0000259" key="2">
    <source>
        <dbReference type="PROSITE" id="PS50206"/>
    </source>
</evidence>
<accession>A0A5J6MZE5</accession>
<dbReference type="PANTHER" id="PTHR47377">
    <property type="entry name" value="RHODANESE-LIKE DOMAIN-CONTAINING PROTEIN 4, CHLOROPLASTIC"/>
    <property type="match status" value="1"/>
</dbReference>